<dbReference type="Gene3D" id="1.20.1720.10">
    <property type="entry name" value="Multidrug resistance protein D"/>
    <property type="match status" value="1"/>
</dbReference>
<feature type="transmembrane region" description="Helical" evidence="5">
    <location>
        <begin position="373"/>
        <end position="400"/>
    </location>
</feature>
<dbReference type="InterPro" id="IPR036259">
    <property type="entry name" value="MFS_trans_sf"/>
</dbReference>
<evidence type="ECO:0000256" key="5">
    <source>
        <dbReference type="SAM" id="Phobius"/>
    </source>
</evidence>
<comment type="subcellular location">
    <subcellularLocation>
        <location evidence="1">Membrane</location>
        <topology evidence="1">Multi-pass membrane protein</topology>
    </subcellularLocation>
</comment>
<dbReference type="PANTHER" id="PTHR23501">
    <property type="entry name" value="MAJOR FACILITATOR SUPERFAMILY"/>
    <property type="match status" value="1"/>
</dbReference>
<feature type="transmembrane region" description="Helical" evidence="5">
    <location>
        <begin position="412"/>
        <end position="434"/>
    </location>
</feature>
<accession>A0A5N6VB57</accession>
<dbReference type="Proteomes" id="UP000326950">
    <property type="component" value="Unassembled WGS sequence"/>
</dbReference>
<gene>
    <name evidence="7" type="ORF">BDV40DRAFT_284223</name>
</gene>
<dbReference type="GO" id="GO:0005886">
    <property type="term" value="C:plasma membrane"/>
    <property type="evidence" value="ECO:0007669"/>
    <property type="project" value="TreeGrafter"/>
</dbReference>
<name>A0A5N6VB57_ASPTM</name>
<reference evidence="7 8" key="1">
    <citation type="submission" date="2019-04" db="EMBL/GenBank/DDBJ databases">
        <title>Friends and foes A comparative genomics study of 23 Aspergillus species from section Flavi.</title>
        <authorList>
            <consortium name="DOE Joint Genome Institute"/>
            <person name="Kjaerbolling I."/>
            <person name="Vesth T."/>
            <person name="Frisvad J.C."/>
            <person name="Nybo J.L."/>
            <person name="Theobald S."/>
            <person name="Kildgaard S."/>
            <person name="Isbrandt T."/>
            <person name="Kuo A."/>
            <person name="Sato A."/>
            <person name="Lyhne E.K."/>
            <person name="Kogle M.E."/>
            <person name="Wiebenga A."/>
            <person name="Kun R.S."/>
            <person name="Lubbers R.J."/>
            <person name="Makela M.R."/>
            <person name="Barry K."/>
            <person name="Chovatia M."/>
            <person name="Clum A."/>
            <person name="Daum C."/>
            <person name="Haridas S."/>
            <person name="He G."/>
            <person name="LaButti K."/>
            <person name="Lipzen A."/>
            <person name="Mondo S."/>
            <person name="Riley R."/>
            <person name="Salamov A."/>
            <person name="Simmons B.A."/>
            <person name="Magnuson J.K."/>
            <person name="Henrissat B."/>
            <person name="Mortensen U.H."/>
            <person name="Larsen T.O."/>
            <person name="Devries R.P."/>
            <person name="Grigoriev I.V."/>
            <person name="Machida M."/>
            <person name="Baker S.E."/>
            <person name="Andersen M.R."/>
        </authorList>
    </citation>
    <scope>NUCLEOTIDE SEQUENCE [LARGE SCALE GENOMIC DNA]</scope>
    <source>
        <strain evidence="7 8">CBS 117626</strain>
    </source>
</reference>
<dbReference type="InterPro" id="IPR011701">
    <property type="entry name" value="MFS"/>
</dbReference>
<feature type="transmembrane region" description="Helical" evidence="5">
    <location>
        <begin position="310"/>
        <end position="327"/>
    </location>
</feature>
<feature type="transmembrane region" description="Helical" evidence="5">
    <location>
        <begin position="178"/>
        <end position="198"/>
    </location>
</feature>
<feature type="transmembrane region" description="Helical" evidence="5">
    <location>
        <begin position="149"/>
        <end position="172"/>
    </location>
</feature>
<evidence type="ECO:0000313" key="7">
    <source>
        <dbReference type="EMBL" id="KAE8168245.1"/>
    </source>
</evidence>
<feature type="transmembrane region" description="Helical" evidence="5">
    <location>
        <begin position="278"/>
        <end position="298"/>
    </location>
</feature>
<dbReference type="OrthoDB" id="2351791at2759"/>
<keyword evidence="3 5" id="KW-1133">Transmembrane helix</keyword>
<evidence type="ECO:0000259" key="6">
    <source>
        <dbReference type="PROSITE" id="PS50850"/>
    </source>
</evidence>
<protein>
    <submittedName>
        <fullName evidence="7">Major facilitator superfamily domain-containing protein</fullName>
    </submittedName>
</protein>
<keyword evidence="4 5" id="KW-0472">Membrane</keyword>
<evidence type="ECO:0000256" key="2">
    <source>
        <dbReference type="ARBA" id="ARBA00022692"/>
    </source>
</evidence>
<evidence type="ECO:0000256" key="4">
    <source>
        <dbReference type="ARBA" id="ARBA00023136"/>
    </source>
</evidence>
<dbReference type="Pfam" id="PF07690">
    <property type="entry name" value="MFS_1"/>
    <property type="match status" value="1"/>
</dbReference>
<dbReference type="InterPro" id="IPR020846">
    <property type="entry name" value="MFS_dom"/>
</dbReference>
<dbReference type="PROSITE" id="PS50850">
    <property type="entry name" value="MFS"/>
    <property type="match status" value="1"/>
</dbReference>
<evidence type="ECO:0000256" key="3">
    <source>
        <dbReference type="ARBA" id="ARBA00022989"/>
    </source>
</evidence>
<feature type="transmembrane region" description="Helical" evidence="5">
    <location>
        <begin position="235"/>
        <end position="257"/>
    </location>
</feature>
<feature type="domain" description="Major facilitator superfamily (MFS) profile" evidence="6">
    <location>
        <begin position="83"/>
        <end position="573"/>
    </location>
</feature>
<feature type="transmembrane region" description="Helical" evidence="5">
    <location>
        <begin position="348"/>
        <end position="367"/>
    </location>
</feature>
<keyword evidence="8" id="KW-1185">Reference proteome</keyword>
<organism evidence="7 8">
    <name type="scientific">Aspergillus tamarii</name>
    <dbReference type="NCBI Taxonomy" id="41984"/>
    <lineage>
        <taxon>Eukaryota</taxon>
        <taxon>Fungi</taxon>
        <taxon>Dikarya</taxon>
        <taxon>Ascomycota</taxon>
        <taxon>Pezizomycotina</taxon>
        <taxon>Eurotiomycetes</taxon>
        <taxon>Eurotiomycetidae</taxon>
        <taxon>Eurotiales</taxon>
        <taxon>Aspergillaceae</taxon>
        <taxon>Aspergillus</taxon>
        <taxon>Aspergillus subgen. Circumdati</taxon>
    </lineage>
</organism>
<dbReference type="GO" id="GO:0022857">
    <property type="term" value="F:transmembrane transporter activity"/>
    <property type="evidence" value="ECO:0007669"/>
    <property type="project" value="InterPro"/>
</dbReference>
<evidence type="ECO:0000313" key="8">
    <source>
        <dbReference type="Proteomes" id="UP000326950"/>
    </source>
</evidence>
<dbReference type="PANTHER" id="PTHR23501:SF149">
    <property type="entry name" value="MULTIDRUG TRANSPORTER, PUTATIVE (AFU_ORTHOLOGUE AFUA_5G10430)-RELATED"/>
    <property type="match status" value="1"/>
</dbReference>
<feature type="transmembrane region" description="Helical" evidence="5">
    <location>
        <begin position="440"/>
        <end position="464"/>
    </location>
</feature>
<feature type="transmembrane region" description="Helical" evidence="5">
    <location>
        <begin position="489"/>
        <end position="515"/>
    </location>
</feature>
<dbReference type="SUPFAM" id="SSF103473">
    <property type="entry name" value="MFS general substrate transporter"/>
    <property type="match status" value="1"/>
</dbReference>
<sequence>MNESRNGSSALDSSYGLLHPMGLESKDLYHTDNESGSCTYRESSQQCLITNHATDFATATQYTYREDNTRQAEWIPGVKEWLVTTCISILVMMDAFNTTVVIPLMPGFSSIFQQPLENALWINTSYFIGNASGQGFFAMLAEVLGHGPILLSSAVLATTGTGICGGSLSLSVLVAGRFIQGIGGGGVVGVSLLIVADLIPKSHQIQFSTYIFRAQMIGMVIGSVAGGVYHDYTTYIWAFYSSFVFCAMGLLVIPFALDLRGHGQEKKLSATSRFRTMDWIGAMLTLLGMGTLLTGIGWGGTQNAWDNWQTLVPICVGGSFLIVLILHERMWAIQPIFSSRVFRDLSSTMLQTGGLLHGFILSSHLHYLPLYLIFIKSLSTTLIGLSLIALTGLTVPALMISGTGQSFRRPHISTWITRIGWLFTTTATGCSILLNVSTPVYGWVIIFLGAGLGSALLTFGYNLCIHVDTLRFDQGRETRESAKVSTTSILIYSILRTWGMCIAIPISGTIIFNYLSSEDMLDMSTGYIGSHSGAYAPQEDKDAFTDALQVLWKGYTAIAALGGISSLFIRSAS</sequence>
<dbReference type="AlphaFoldDB" id="A0A5N6VB57"/>
<keyword evidence="2 5" id="KW-0812">Transmembrane</keyword>
<evidence type="ECO:0000256" key="1">
    <source>
        <dbReference type="ARBA" id="ARBA00004141"/>
    </source>
</evidence>
<feature type="transmembrane region" description="Helical" evidence="5">
    <location>
        <begin position="210"/>
        <end position="229"/>
    </location>
</feature>
<proteinExistence type="predicted"/>
<dbReference type="EMBL" id="ML738586">
    <property type="protein sequence ID" value="KAE8168245.1"/>
    <property type="molecule type" value="Genomic_DNA"/>
</dbReference>